<evidence type="ECO:0000256" key="3">
    <source>
        <dbReference type="RuleBase" id="RU362042"/>
    </source>
</evidence>
<keyword evidence="3" id="KW-0812">Transmembrane</keyword>
<dbReference type="PANTHER" id="PTHR43390">
    <property type="entry name" value="SIGNAL PEPTIDASE I"/>
    <property type="match status" value="1"/>
</dbReference>
<accession>A0A437QIL0</accession>
<dbReference type="PRINTS" id="PR00727">
    <property type="entry name" value="LEADERPTASE"/>
</dbReference>
<evidence type="ECO:0000313" key="6">
    <source>
        <dbReference type="Proteomes" id="UP000283077"/>
    </source>
</evidence>
<dbReference type="OrthoDB" id="9815782at2"/>
<organism evidence="5 6">
    <name type="scientific">Rheinheimera riviphila</name>
    <dbReference type="NCBI Taxonomy" id="1834037"/>
    <lineage>
        <taxon>Bacteria</taxon>
        <taxon>Pseudomonadati</taxon>
        <taxon>Pseudomonadota</taxon>
        <taxon>Gammaproteobacteria</taxon>
        <taxon>Chromatiales</taxon>
        <taxon>Chromatiaceae</taxon>
        <taxon>Rheinheimera</taxon>
    </lineage>
</organism>
<comment type="caution">
    <text evidence="5">The sequence shown here is derived from an EMBL/GenBank/DDBJ whole genome shotgun (WGS) entry which is preliminary data.</text>
</comment>
<dbReference type="GO" id="GO:0016020">
    <property type="term" value="C:membrane"/>
    <property type="evidence" value="ECO:0007669"/>
    <property type="project" value="UniProtKB-SubCell"/>
</dbReference>
<comment type="catalytic activity">
    <reaction evidence="3">
        <text>Cleavage of hydrophobic, N-terminal signal or leader sequences from secreted and periplasmic proteins.</text>
        <dbReference type="EC" id="3.4.21.89"/>
    </reaction>
</comment>
<evidence type="ECO:0000259" key="4">
    <source>
        <dbReference type="Pfam" id="PF10502"/>
    </source>
</evidence>
<dbReference type="Proteomes" id="UP000283077">
    <property type="component" value="Unassembled WGS sequence"/>
</dbReference>
<keyword evidence="3 5" id="KW-0378">Hydrolase</keyword>
<protein>
    <recommendedName>
        <fullName evidence="2 3">Signal peptidase I</fullName>
        <ecNumber evidence="3">3.4.21.89</ecNumber>
    </recommendedName>
</protein>
<feature type="transmembrane region" description="Helical" evidence="3">
    <location>
        <begin position="29"/>
        <end position="47"/>
    </location>
</feature>
<dbReference type="SUPFAM" id="SSF51306">
    <property type="entry name" value="LexA/Signal peptidase"/>
    <property type="match status" value="1"/>
</dbReference>
<dbReference type="CDD" id="cd06462">
    <property type="entry name" value="Peptidase_S24_S26"/>
    <property type="match status" value="1"/>
</dbReference>
<keyword evidence="3" id="KW-0472">Membrane</keyword>
<dbReference type="InterPro" id="IPR036286">
    <property type="entry name" value="LexA/Signal_pep-like_sf"/>
</dbReference>
<dbReference type="CDD" id="cd06530">
    <property type="entry name" value="S26_SPase_I"/>
    <property type="match status" value="1"/>
</dbReference>
<dbReference type="Pfam" id="PF10502">
    <property type="entry name" value="Peptidase_S26"/>
    <property type="match status" value="1"/>
</dbReference>
<dbReference type="NCBIfam" id="TIGR02227">
    <property type="entry name" value="sigpep_I_bact"/>
    <property type="match status" value="1"/>
</dbReference>
<dbReference type="InterPro" id="IPR000223">
    <property type="entry name" value="Pept_S26A_signal_pept_1"/>
</dbReference>
<feature type="transmembrane region" description="Helical" evidence="3">
    <location>
        <begin position="52"/>
        <end position="69"/>
    </location>
</feature>
<sequence>MRFCLLIFLLLLLSVRVFSLFDSFMMLKSWAVTLVVTMVVSIIVVWWRKSVVWALSLTLMYPLALHFYLKNPDFVGYSVDYIDLSRTDNSNNPTIQHGDFIISKHFNVVMQRGAMYAVFVDNKLYRKRLHGIPQDNIHVCNLRVYVNGNNYSTDQQWIGKGISDFSQCQNTNHAFKLKDGEYYLLGDHIYNSNDSRNFGPVEKSQVIAKALYLINSKGIVTELEVRFKKHPVP</sequence>
<gene>
    <name evidence="5" type="primary">lepB</name>
    <name evidence="5" type="ORF">EOE67_15160</name>
</gene>
<dbReference type="PANTHER" id="PTHR43390:SF1">
    <property type="entry name" value="CHLOROPLAST PROCESSING PEPTIDASE"/>
    <property type="match status" value="1"/>
</dbReference>
<dbReference type="InterPro" id="IPR019533">
    <property type="entry name" value="Peptidase_S26"/>
</dbReference>
<dbReference type="EC" id="3.4.21.89" evidence="3"/>
<dbReference type="EMBL" id="SACS01000018">
    <property type="protein sequence ID" value="RVU34387.1"/>
    <property type="molecule type" value="Genomic_DNA"/>
</dbReference>
<keyword evidence="3" id="KW-1133">Transmembrane helix</keyword>
<dbReference type="GO" id="GO:0006465">
    <property type="term" value="P:signal peptide processing"/>
    <property type="evidence" value="ECO:0007669"/>
    <property type="project" value="InterPro"/>
</dbReference>
<keyword evidence="3" id="KW-0645">Protease</keyword>
<reference evidence="5 6" key="1">
    <citation type="submission" date="2019-01" db="EMBL/GenBank/DDBJ databases">
        <authorList>
            <person name="Chen W.-M."/>
        </authorList>
    </citation>
    <scope>NUCLEOTIDE SEQUENCE [LARGE SCALE GENOMIC DNA]</scope>
    <source>
        <strain evidence="5 6">KYPC3</strain>
    </source>
</reference>
<dbReference type="GO" id="GO:0009003">
    <property type="term" value="F:signal peptidase activity"/>
    <property type="evidence" value="ECO:0007669"/>
    <property type="project" value="UniProtKB-EC"/>
</dbReference>
<evidence type="ECO:0000256" key="2">
    <source>
        <dbReference type="ARBA" id="ARBA00019232"/>
    </source>
</evidence>
<evidence type="ECO:0000313" key="5">
    <source>
        <dbReference type="EMBL" id="RVU34387.1"/>
    </source>
</evidence>
<dbReference type="GO" id="GO:0004252">
    <property type="term" value="F:serine-type endopeptidase activity"/>
    <property type="evidence" value="ECO:0007669"/>
    <property type="project" value="InterPro"/>
</dbReference>
<dbReference type="Gene3D" id="2.10.109.10">
    <property type="entry name" value="Umud Fragment, subunit A"/>
    <property type="match status" value="1"/>
</dbReference>
<comment type="similarity">
    <text evidence="1 3">Belongs to the peptidase S26 family.</text>
</comment>
<dbReference type="AlphaFoldDB" id="A0A437QIL0"/>
<feature type="domain" description="Peptidase S26" evidence="4">
    <location>
        <begin position="88"/>
        <end position="211"/>
    </location>
</feature>
<keyword evidence="6" id="KW-1185">Reference proteome</keyword>
<evidence type="ECO:0000256" key="1">
    <source>
        <dbReference type="ARBA" id="ARBA00009370"/>
    </source>
</evidence>
<comment type="subcellular location">
    <subcellularLocation>
        <location evidence="3">Membrane</location>
        <topology evidence="3">Multi-pass membrane protein</topology>
    </subcellularLocation>
</comment>
<proteinExistence type="inferred from homology"/>
<name>A0A437QIL0_9GAMM</name>